<dbReference type="AlphaFoldDB" id="A0A1H5V0N6"/>
<evidence type="ECO:0000256" key="8">
    <source>
        <dbReference type="ARBA" id="ARBA00023098"/>
    </source>
</evidence>
<feature type="active site" evidence="12">
    <location>
        <position position="389"/>
    </location>
</feature>
<feature type="active site" evidence="12">
    <location>
        <position position="221"/>
    </location>
</feature>
<comment type="catalytic activity">
    <reaction evidence="12">
        <text>2 a 1,2-diacyl-sn-glycero-3-phospho-(1'-sn-glycerol) = a cardiolipin + glycerol</text>
        <dbReference type="Rhea" id="RHEA:31451"/>
        <dbReference type="ChEBI" id="CHEBI:17754"/>
        <dbReference type="ChEBI" id="CHEBI:62237"/>
        <dbReference type="ChEBI" id="CHEBI:64716"/>
    </reaction>
</comment>
<feature type="domain" description="PLD phosphodiesterase" evidence="14">
    <location>
        <begin position="209"/>
        <end position="236"/>
    </location>
</feature>
<keyword evidence="9 12" id="KW-0472">Membrane</keyword>
<dbReference type="Gene3D" id="3.30.870.10">
    <property type="entry name" value="Endonuclease Chain A"/>
    <property type="match status" value="2"/>
</dbReference>
<feature type="active site" evidence="12">
    <location>
        <position position="394"/>
    </location>
</feature>
<feature type="active site" evidence="12">
    <location>
        <position position="387"/>
    </location>
</feature>
<keyword evidence="2 12" id="KW-1003">Cell membrane</keyword>
<feature type="active site" evidence="12">
    <location>
        <position position="214"/>
    </location>
</feature>
<proteinExistence type="inferred from homology"/>
<dbReference type="RefSeq" id="WP_036909736.1">
    <property type="nucleotide sequence ID" value="NZ_FNUV01000004.1"/>
</dbReference>
<comment type="function">
    <text evidence="12">Catalyzes the reversible phosphatidyl group transfer from one phosphatidylglycerol molecule to another to form cardiolipin (CL) (diphosphatidylglycerol) and glycerol.</text>
</comment>
<keyword evidence="11 12" id="KW-1208">Phospholipid metabolism</keyword>
<evidence type="ECO:0000256" key="10">
    <source>
        <dbReference type="ARBA" id="ARBA00023209"/>
    </source>
</evidence>
<evidence type="ECO:0000256" key="2">
    <source>
        <dbReference type="ARBA" id="ARBA00022475"/>
    </source>
</evidence>
<dbReference type="NCBIfam" id="TIGR04265">
    <property type="entry name" value="bac_cardiolipin"/>
    <property type="match status" value="1"/>
</dbReference>
<sequence length="470" mass="54188">MISWKLILFSVYQIIVIVAIIHVILDNRQPAKTMAWALVIWFVPVVGIVFYLFFGINTRKERYVSERSMNLLTKRSMLEFAEQQDLKLPDKHKPLIDLFVNQSLALPFKDNEVDICTNGYQFFTALLADIRKAKSHIHIGMYIIADDALGRLFSDALIDKAREGVEVRLIYDDVGCWKVRHRFFERMREEGIEAVPFMPVHFPQFTSKVNYRNHRKIIVIDGQIGYIGGMNIAMRYCSESWRDTMLRVTGGGVYGLQRAFLVDWYFVDRSLLSDRKYYPPIVADIANDVIAQVVTSGPVTPYPEIMQGFVRIILGARRYLYIETPYFLPNDSVLFALKTVALAGVDVRVLCPLHSDARFVEWASRSYLREAMEAGVQVSLYEGGFLHSKLMVCDDAISTCGSTNLDFRSFENNFEANIFFFDEQVALRLKDVFLQDMTHARLLSDIPERMNAKFLARLWESLTRMLSPLL</sequence>
<evidence type="ECO:0000256" key="12">
    <source>
        <dbReference type="HAMAP-Rule" id="MF_01916"/>
    </source>
</evidence>
<evidence type="ECO:0000256" key="11">
    <source>
        <dbReference type="ARBA" id="ARBA00023264"/>
    </source>
</evidence>
<dbReference type="InterPro" id="IPR001736">
    <property type="entry name" value="PLipase_D/transphosphatidylase"/>
</dbReference>
<dbReference type="GO" id="GO:0005886">
    <property type="term" value="C:plasma membrane"/>
    <property type="evidence" value="ECO:0007669"/>
    <property type="project" value="UniProtKB-SubCell"/>
</dbReference>
<dbReference type="InterPro" id="IPR022924">
    <property type="entry name" value="Cardiolipin_synthase"/>
</dbReference>
<dbReference type="SUPFAM" id="SSF56024">
    <property type="entry name" value="Phospholipase D/nuclease"/>
    <property type="match status" value="2"/>
</dbReference>
<evidence type="ECO:0000259" key="14">
    <source>
        <dbReference type="PROSITE" id="PS50035"/>
    </source>
</evidence>
<evidence type="ECO:0000256" key="4">
    <source>
        <dbReference type="ARBA" id="ARBA00022679"/>
    </source>
</evidence>
<dbReference type="InterPro" id="IPR025202">
    <property type="entry name" value="PLD-like_dom"/>
</dbReference>
<evidence type="ECO:0000313" key="15">
    <source>
        <dbReference type="EMBL" id="SEF80786.1"/>
    </source>
</evidence>
<comment type="subcellular location">
    <subcellularLocation>
        <location evidence="1 12">Cell membrane</location>
        <topology evidence="1 12">Multi-pass membrane protein</topology>
    </subcellularLocation>
</comment>
<evidence type="ECO:0000256" key="7">
    <source>
        <dbReference type="ARBA" id="ARBA00022989"/>
    </source>
</evidence>
<keyword evidence="6" id="KW-0677">Repeat</keyword>
<gene>
    <name evidence="15" type="ORF">SAMN05216354_1666</name>
</gene>
<comment type="similarity">
    <text evidence="12">Belongs to the phospholipase D family. Cardiolipin synthase subfamily.</text>
</comment>
<keyword evidence="5 12" id="KW-0812">Transmembrane</keyword>
<evidence type="ECO:0000256" key="1">
    <source>
        <dbReference type="ARBA" id="ARBA00004651"/>
    </source>
</evidence>
<dbReference type="InterPro" id="IPR030874">
    <property type="entry name" value="Cardiolipin_synth_Firmi"/>
</dbReference>
<dbReference type="Proteomes" id="UP000236735">
    <property type="component" value="Unassembled WGS sequence"/>
</dbReference>
<dbReference type="SMART" id="SM00155">
    <property type="entry name" value="PLDc"/>
    <property type="match status" value="2"/>
</dbReference>
<dbReference type="PROSITE" id="PS50035">
    <property type="entry name" value="PLD"/>
    <property type="match status" value="2"/>
</dbReference>
<dbReference type="HAMAP" id="MF_01916">
    <property type="entry name" value="Cardiolipin_synth_Cls"/>
    <property type="match status" value="1"/>
</dbReference>
<accession>A0A1H5V0N6</accession>
<evidence type="ECO:0000256" key="6">
    <source>
        <dbReference type="ARBA" id="ARBA00022737"/>
    </source>
</evidence>
<name>A0A1H5V0N6_XYLRU</name>
<evidence type="ECO:0000256" key="3">
    <source>
        <dbReference type="ARBA" id="ARBA00022516"/>
    </source>
</evidence>
<dbReference type="EC" id="2.7.8.-" evidence="12 13"/>
<protein>
    <recommendedName>
        <fullName evidence="12 13">Cardiolipin synthase</fullName>
        <shortName evidence="12">CL synthase</shortName>
        <ecNumber evidence="12 13">2.7.8.-</ecNumber>
    </recommendedName>
</protein>
<feature type="domain" description="PLD phosphodiesterase" evidence="14">
    <location>
        <begin position="382"/>
        <end position="409"/>
    </location>
</feature>
<dbReference type="PANTHER" id="PTHR21248">
    <property type="entry name" value="CARDIOLIPIN SYNTHASE"/>
    <property type="match status" value="1"/>
</dbReference>
<dbReference type="CDD" id="cd09112">
    <property type="entry name" value="PLDc_CLS_2"/>
    <property type="match status" value="1"/>
</dbReference>
<keyword evidence="4 12" id="KW-0808">Transferase</keyword>
<dbReference type="EMBL" id="FNUV01000004">
    <property type="protein sequence ID" value="SEF80786.1"/>
    <property type="molecule type" value="Genomic_DNA"/>
</dbReference>
<dbReference type="GO" id="GO:0032049">
    <property type="term" value="P:cardiolipin biosynthetic process"/>
    <property type="evidence" value="ECO:0007669"/>
    <property type="project" value="UniProtKB-UniRule"/>
</dbReference>
<keyword evidence="10 12" id="KW-0594">Phospholipid biosynthesis</keyword>
<dbReference type="CDD" id="cd09110">
    <property type="entry name" value="PLDc_CLS_1"/>
    <property type="match status" value="1"/>
</dbReference>
<dbReference type="GO" id="GO:0008808">
    <property type="term" value="F:cardiolipin synthase activity"/>
    <property type="evidence" value="ECO:0007669"/>
    <property type="project" value="UniProtKB-UniRule"/>
</dbReference>
<feature type="active site" evidence="12">
    <location>
        <position position="216"/>
    </location>
</feature>
<dbReference type="InterPro" id="IPR027379">
    <property type="entry name" value="CLS_N"/>
</dbReference>
<reference evidence="15 16" key="1">
    <citation type="submission" date="2016-10" db="EMBL/GenBank/DDBJ databases">
        <authorList>
            <person name="de Groot N.N."/>
        </authorList>
    </citation>
    <scope>NUCLEOTIDE SEQUENCE [LARGE SCALE GENOMIC DNA]</scope>
    <source>
        <strain evidence="15 16">AR32</strain>
    </source>
</reference>
<feature type="transmembrane region" description="Helical" evidence="12">
    <location>
        <begin position="6"/>
        <end position="25"/>
    </location>
</feature>
<keyword evidence="8 12" id="KW-0443">Lipid metabolism</keyword>
<evidence type="ECO:0000256" key="9">
    <source>
        <dbReference type="ARBA" id="ARBA00023136"/>
    </source>
</evidence>
<organism evidence="15 16">
    <name type="scientific">Xylanibacter ruminicola</name>
    <name type="common">Prevotella ruminicola</name>
    <dbReference type="NCBI Taxonomy" id="839"/>
    <lineage>
        <taxon>Bacteria</taxon>
        <taxon>Pseudomonadati</taxon>
        <taxon>Bacteroidota</taxon>
        <taxon>Bacteroidia</taxon>
        <taxon>Bacteroidales</taxon>
        <taxon>Prevotellaceae</taxon>
        <taxon>Xylanibacter</taxon>
    </lineage>
</organism>
<dbReference type="PANTHER" id="PTHR21248:SF22">
    <property type="entry name" value="PHOSPHOLIPASE D"/>
    <property type="match status" value="1"/>
</dbReference>
<keyword evidence="3 12" id="KW-0444">Lipid biosynthesis</keyword>
<evidence type="ECO:0000256" key="5">
    <source>
        <dbReference type="ARBA" id="ARBA00022692"/>
    </source>
</evidence>
<dbReference type="Pfam" id="PF13396">
    <property type="entry name" value="PLDc_N"/>
    <property type="match status" value="1"/>
</dbReference>
<feature type="transmembrane region" description="Helical" evidence="12">
    <location>
        <begin position="34"/>
        <end position="54"/>
    </location>
</feature>
<evidence type="ECO:0000256" key="13">
    <source>
        <dbReference type="NCBIfam" id="TIGR04265"/>
    </source>
</evidence>
<dbReference type="Pfam" id="PF13091">
    <property type="entry name" value="PLDc_2"/>
    <property type="match status" value="2"/>
</dbReference>
<keyword evidence="7 12" id="KW-1133">Transmembrane helix</keyword>
<evidence type="ECO:0000313" key="16">
    <source>
        <dbReference type="Proteomes" id="UP000236735"/>
    </source>
</evidence>